<dbReference type="RefSeq" id="WP_173177157.1">
    <property type="nucleotide sequence ID" value="NZ_AP023189.1"/>
</dbReference>
<evidence type="ECO:0000313" key="2">
    <source>
        <dbReference type="EMBL" id="BCG23504.1"/>
    </source>
</evidence>
<accession>A0A6J4E3E5</accession>
<evidence type="ECO:0000313" key="4">
    <source>
        <dbReference type="Proteomes" id="UP000509383"/>
    </source>
</evidence>
<keyword evidence="1" id="KW-0732">Signal</keyword>
<dbReference type="EMBL" id="AP023189">
    <property type="protein sequence ID" value="BCG23504.1"/>
    <property type="molecule type" value="Genomic_DNA"/>
</dbReference>
<sequence>MKMIHPALLCMALGGLAPLVNAAGALEGQLQPAPDSLAELVVSRDENAANACEVGLYLQDELVAQISAGQAISLSVPAGEMTLNVAQSPSGYCAGNLTGRPQSVLIQPGERRHLRIVQNPTELFLSPAVE</sequence>
<evidence type="ECO:0000313" key="3">
    <source>
        <dbReference type="EMBL" id="GJN51548.1"/>
    </source>
</evidence>
<keyword evidence="5" id="KW-1185">Reference proteome</keyword>
<evidence type="ECO:0008006" key="6">
    <source>
        <dbReference type="Google" id="ProtNLM"/>
    </source>
</evidence>
<reference evidence="2 4" key="1">
    <citation type="submission" date="2020-05" db="EMBL/GenBank/DDBJ databases">
        <title>Characterization of novel class B3 metallo-beta-lactamase from novel Pseudomonas species.</title>
        <authorList>
            <person name="Yamada K."/>
            <person name="Aoki K."/>
            <person name="Ishii Y."/>
        </authorList>
    </citation>
    <scope>NUCLEOTIDE SEQUENCE [LARGE SCALE GENOMIC DNA]</scope>
    <source>
        <strain evidence="2 4">TUM18999</strain>
        <strain evidence="3 5">TUM20286</strain>
    </source>
</reference>
<name>A0A6J4E3E5_9PSED</name>
<dbReference type="AlphaFoldDB" id="A0A6J4E3E5"/>
<feature type="chain" id="PRO_5026915115" description="3-isopropylmalate dehydratase" evidence="1">
    <location>
        <begin position="23"/>
        <end position="130"/>
    </location>
</feature>
<dbReference type="KEGG" id="ptw:TUM18999_16950"/>
<dbReference type="EMBL" id="BQKM01000002">
    <property type="protein sequence ID" value="GJN51548.1"/>
    <property type="molecule type" value="Genomic_DNA"/>
</dbReference>
<organism evidence="2 4">
    <name type="scientific">Pseudomonas tohonis</name>
    <dbReference type="NCBI Taxonomy" id="2725477"/>
    <lineage>
        <taxon>Bacteria</taxon>
        <taxon>Pseudomonadati</taxon>
        <taxon>Pseudomonadota</taxon>
        <taxon>Gammaproteobacteria</taxon>
        <taxon>Pseudomonadales</taxon>
        <taxon>Pseudomonadaceae</taxon>
        <taxon>Pseudomonas</taxon>
    </lineage>
</organism>
<gene>
    <name evidence="2" type="ORF">TUM18999_16950</name>
    <name evidence="3" type="ORF">TUM20286_13000</name>
</gene>
<evidence type="ECO:0000256" key="1">
    <source>
        <dbReference type="SAM" id="SignalP"/>
    </source>
</evidence>
<dbReference type="Proteomes" id="UP001054892">
    <property type="component" value="Unassembled WGS sequence"/>
</dbReference>
<dbReference type="Proteomes" id="UP000509383">
    <property type="component" value="Chromosome"/>
</dbReference>
<proteinExistence type="predicted"/>
<protein>
    <recommendedName>
        <fullName evidence="6">3-isopropylmalate dehydratase</fullName>
    </recommendedName>
</protein>
<evidence type="ECO:0000313" key="5">
    <source>
        <dbReference type="Proteomes" id="UP001054892"/>
    </source>
</evidence>
<feature type="signal peptide" evidence="1">
    <location>
        <begin position="1"/>
        <end position="22"/>
    </location>
</feature>